<comment type="caution">
    <text evidence="2">The sequence shown here is derived from an EMBL/GenBank/DDBJ whole genome shotgun (WGS) entry which is preliminary data.</text>
</comment>
<accession>A0A8S1FCR1</accession>
<dbReference type="Proteomes" id="UP000494206">
    <property type="component" value="Unassembled WGS sequence"/>
</dbReference>
<evidence type="ECO:0000313" key="3">
    <source>
        <dbReference type="Proteomes" id="UP000494206"/>
    </source>
</evidence>
<protein>
    <submittedName>
        <fullName evidence="2">Uncharacterized protein</fullName>
    </submittedName>
</protein>
<keyword evidence="3" id="KW-1185">Reference proteome</keyword>
<evidence type="ECO:0000313" key="2">
    <source>
        <dbReference type="EMBL" id="CAB3411696.1"/>
    </source>
</evidence>
<reference evidence="2 3" key="1">
    <citation type="submission" date="2020-04" db="EMBL/GenBank/DDBJ databases">
        <authorList>
            <person name="Laetsch R D."/>
            <person name="Stevens L."/>
            <person name="Kumar S."/>
            <person name="Blaxter L. M."/>
        </authorList>
    </citation>
    <scope>NUCLEOTIDE SEQUENCE [LARGE SCALE GENOMIC DNA]</scope>
</reference>
<feature type="region of interest" description="Disordered" evidence="1">
    <location>
        <begin position="151"/>
        <end position="170"/>
    </location>
</feature>
<organism evidence="2 3">
    <name type="scientific">Caenorhabditis bovis</name>
    <dbReference type="NCBI Taxonomy" id="2654633"/>
    <lineage>
        <taxon>Eukaryota</taxon>
        <taxon>Metazoa</taxon>
        <taxon>Ecdysozoa</taxon>
        <taxon>Nematoda</taxon>
        <taxon>Chromadorea</taxon>
        <taxon>Rhabditida</taxon>
        <taxon>Rhabditina</taxon>
        <taxon>Rhabditomorpha</taxon>
        <taxon>Rhabditoidea</taxon>
        <taxon>Rhabditidae</taxon>
        <taxon>Peloderinae</taxon>
        <taxon>Caenorhabditis</taxon>
    </lineage>
</organism>
<gene>
    <name evidence="2" type="ORF">CBOVIS_LOCUS13071</name>
</gene>
<sequence length="199" mass="22711">MPSAVFSVAAVRPSEQELAFANYECDRFAAQLRGIDRLHFNVIALLQVFAQCIATVSDQCLPFLTEEIYTSLDQICNEYKCGFQVFVDFFWPEVETFYALEVELASIDDHILAEIRRKKLLIELVKKNLGLVFGQVVQRRGMEHEDNEFIEYEESSDESGVESEESDDDSGDNLIVLVDQIPVNFYRLGNGVAHRLITE</sequence>
<proteinExistence type="predicted"/>
<name>A0A8S1FCR1_9PELO</name>
<evidence type="ECO:0000256" key="1">
    <source>
        <dbReference type="SAM" id="MobiDB-lite"/>
    </source>
</evidence>
<dbReference type="EMBL" id="CADEPM010000015">
    <property type="protein sequence ID" value="CAB3411696.1"/>
    <property type="molecule type" value="Genomic_DNA"/>
</dbReference>
<dbReference type="AlphaFoldDB" id="A0A8S1FCR1"/>